<dbReference type="InterPro" id="IPR043775">
    <property type="entry name" value="DUF5717_N"/>
</dbReference>
<dbReference type="OrthoDB" id="9758235at2"/>
<name>A0A1H3HMP4_9FIRM</name>
<accession>A0A1H3HMP4</accession>
<gene>
    <name evidence="3" type="ORF">SAMN02910414_00910</name>
</gene>
<dbReference type="Proteomes" id="UP000183918">
    <property type="component" value="Unassembled WGS sequence"/>
</dbReference>
<dbReference type="InterPro" id="IPR043774">
    <property type="entry name" value="DUF5717_C"/>
</dbReference>
<dbReference type="EMBL" id="FNPG01000009">
    <property type="protein sequence ID" value="SDY16747.1"/>
    <property type="molecule type" value="Genomic_DNA"/>
</dbReference>
<organism evidence="3 4">
    <name type="scientific">Lachnobacterium bovis DSM 14045</name>
    <dbReference type="NCBI Taxonomy" id="1122142"/>
    <lineage>
        <taxon>Bacteria</taxon>
        <taxon>Bacillati</taxon>
        <taxon>Bacillota</taxon>
        <taxon>Clostridia</taxon>
        <taxon>Lachnospirales</taxon>
        <taxon>Lachnospiraceae</taxon>
        <taxon>Lachnobacterium</taxon>
    </lineage>
</organism>
<reference evidence="3 4" key="1">
    <citation type="submission" date="2016-10" db="EMBL/GenBank/DDBJ databases">
        <authorList>
            <person name="de Groot N.N."/>
        </authorList>
    </citation>
    <scope>NUCLEOTIDE SEQUENCE [LARGE SCALE GENOMIC DNA]</scope>
    <source>
        <strain evidence="3 4">DSM 14045</strain>
    </source>
</reference>
<keyword evidence="4" id="KW-1185">Reference proteome</keyword>
<dbReference type="Pfam" id="PF18984">
    <property type="entry name" value="DUF5717_N"/>
    <property type="match status" value="1"/>
</dbReference>
<proteinExistence type="predicted"/>
<dbReference type="RefSeq" id="WP_074716530.1">
    <property type="nucleotide sequence ID" value="NZ_FNPG01000009.1"/>
</dbReference>
<dbReference type="STRING" id="1122142.SAMN02910414_00910"/>
<sequence>MQKIIRKIVRGEIPNSNIDISFSTDYIAFEVFANVVYEGEFSMEFKNCNNDEIEGKIFSTNSRMECINSELVGNKQYIRYRFDSRGLHTGNNSEGDFYFVFNQIESSIHFHATVVDEYVNSAVGKLYDLDDFSRLAKANWHEALRIFYSPFFENNILKKTTLKYKNRLIMAYKGLNVKEHNSHNLEEFLELASKKEKIDFEVTKDKYNFFSVNEKIKEYLEIRKSSWGYFECNISTDSEFIELNKTCITTDDFMGNTLQYAFYLNEEKMHEGKNFGKITISNATKKVSVEIIAQKNDDFKEIVESVKHKIKDYKIGLMELYVQYRLKRIGTGAWANETLNILQHLVVLEKENKLFYRLMMAQTYIYNHEIEEAQVLLNKFEAEVGDENVPEYGYYLFLCTLFEREPANVDECEEKIEKIFKQHPNNAVLFWVLSFLNAKYIENPGEKLKAIKYWDGIGKNSPYFLCEAYYIIWQDPFLLDKIEEFEIRMLMWALRNKAFTEEVMDQFFLATNSLKKFDFKVFSIMEEGYKYYSKESYLSTICSYLIKAQKFDKKYHKWYEMGVNYNLRITKLYEAFLLSADENDMNSLPDMVKRYFQYENNIPSNKLAILYKNIIIDEVNDPSTYEKYKDIMREFAFDQIKKKHINESYAVIYQEIFKPEIINAQIAGLLSEIIFTNKIIVKSDEIVRVYVYEKWRDVPLEVGLSNHEGFFFHVSNDYELIFEDRDGKRYGQDIESEIRPLFDIEKYKKVISEQALKNQNYFIYSVENDYFSEKNSFEEIEFLNNGQIACEFVNRLYFNQALYYDQMKDSIKCGSCLKKIDSHYINDEKIKKLAELYLKYKQYRAVVEILKNKGIDLINASDEVGITKYLVKNGGSDEKFIISLAMRVFKSGHYNTEIIEYLSLNYEGPTIIMTNLWSIAHDIVAKTGKLEEKIINNILYTSIDIPMKNRIFLNYCENGGKEITIIAYITKMMHDYFVNDKAITGYIIGIVEEKLKNGALLNETCKLGLLKYYSNKNSFTDEEEDLIDMMLGDFALRDLNFEFFKTLPNKIVEKYHIRDKVYIEFKGKPNDKVMIEYKFLNDFESSVLSESQKKVNIKTMHEIYAGIYSISITAFFGETISYKIFKDSKNGYKVLKNNTVNNYDLRKNYDKDRYNRLNEMVVTSRLKEADIEHELSEYKNLDELTKKIFTIM</sequence>
<evidence type="ECO:0000259" key="2">
    <source>
        <dbReference type="Pfam" id="PF18984"/>
    </source>
</evidence>
<evidence type="ECO:0008006" key="5">
    <source>
        <dbReference type="Google" id="ProtNLM"/>
    </source>
</evidence>
<dbReference type="Pfam" id="PF18983">
    <property type="entry name" value="DUF5717"/>
    <property type="match status" value="1"/>
</dbReference>
<protein>
    <recommendedName>
        <fullName evidence="5">DUF5717 domain-containing protein</fullName>
    </recommendedName>
</protein>
<evidence type="ECO:0000313" key="4">
    <source>
        <dbReference type="Proteomes" id="UP000183918"/>
    </source>
</evidence>
<evidence type="ECO:0000259" key="1">
    <source>
        <dbReference type="Pfam" id="PF18983"/>
    </source>
</evidence>
<feature type="domain" description="DUF5717" evidence="1">
    <location>
        <begin position="878"/>
        <end position="1189"/>
    </location>
</feature>
<dbReference type="AlphaFoldDB" id="A0A1H3HMP4"/>
<evidence type="ECO:0000313" key="3">
    <source>
        <dbReference type="EMBL" id="SDY16747.1"/>
    </source>
</evidence>
<feature type="domain" description="DUF5717" evidence="2">
    <location>
        <begin position="1"/>
        <end position="862"/>
    </location>
</feature>